<comment type="caution">
    <text evidence="1">The sequence shown here is derived from an EMBL/GenBank/DDBJ whole genome shotgun (WGS) entry which is preliminary data.</text>
</comment>
<dbReference type="AlphaFoldDB" id="A0A2D0KR48"/>
<dbReference type="EMBL" id="NJAJ01000014">
    <property type="protein sequence ID" value="PHM65707.1"/>
    <property type="molecule type" value="Genomic_DNA"/>
</dbReference>
<dbReference type="Proteomes" id="UP000222366">
    <property type="component" value="Unassembled WGS sequence"/>
</dbReference>
<sequence length="78" mass="9321">MRNIMPTLEELNKGRVKFGAFLVRPLPKNAVRENMRYQVEDGEHCHGQFDSRNEALRYCYQRYRIKIHERIKEGAAQI</sequence>
<evidence type="ECO:0000313" key="1">
    <source>
        <dbReference type="EMBL" id="PHM65707.1"/>
    </source>
</evidence>
<reference evidence="1 2" key="1">
    <citation type="journal article" date="2017" name="Nat. Microbiol.">
        <title>Natural product diversity associated with the nematode symbionts Photorhabdus and Xenorhabdus.</title>
        <authorList>
            <person name="Tobias N.J."/>
            <person name="Wolff H."/>
            <person name="Djahanschiri B."/>
            <person name="Grundmann F."/>
            <person name="Kronenwerth M."/>
            <person name="Shi Y.M."/>
            <person name="Simonyi S."/>
            <person name="Grun P."/>
            <person name="Shapiro-Ilan D."/>
            <person name="Pidot S.J."/>
            <person name="Stinear T.P."/>
            <person name="Ebersberger I."/>
            <person name="Bode H.B."/>
        </authorList>
    </citation>
    <scope>NUCLEOTIDE SEQUENCE [LARGE SCALE GENOMIC DNA]</scope>
    <source>
        <strain evidence="1 2">DSM 17904</strain>
    </source>
</reference>
<gene>
    <name evidence="1" type="ORF">Xsto_01859</name>
</gene>
<evidence type="ECO:0000313" key="2">
    <source>
        <dbReference type="Proteomes" id="UP000222366"/>
    </source>
</evidence>
<keyword evidence="2" id="KW-1185">Reference proteome</keyword>
<name>A0A2D0KR48_9GAMM</name>
<proteinExistence type="predicted"/>
<dbReference type="RefSeq" id="WP_099124855.1">
    <property type="nucleotide sequence ID" value="NZ_CAWNRH010000046.1"/>
</dbReference>
<organism evidence="1 2">
    <name type="scientific">Xenorhabdus stockiae</name>
    <dbReference type="NCBI Taxonomy" id="351614"/>
    <lineage>
        <taxon>Bacteria</taxon>
        <taxon>Pseudomonadati</taxon>
        <taxon>Pseudomonadota</taxon>
        <taxon>Gammaproteobacteria</taxon>
        <taxon>Enterobacterales</taxon>
        <taxon>Morganellaceae</taxon>
        <taxon>Xenorhabdus</taxon>
    </lineage>
</organism>
<protein>
    <submittedName>
        <fullName evidence="1">Uncharacterized protein</fullName>
    </submittedName>
</protein>
<accession>A0A2D0KR48</accession>